<keyword evidence="3" id="KW-1185">Reference proteome</keyword>
<evidence type="ECO:0008006" key="4">
    <source>
        <dbReference type="Google" id="ProtNLM"/>
    </source>
</evidence>
<dbReference type="SUPFAM" id="SSF49764">
    <property type="entry name" value="HSP20-like chaperones"/>
    <property type="match status" value="1"/>
</dbReference>
<protein>
    <recommendedName>
        <fullName evidence="4">Hsp20/alpha crystallin family protein</fullName>
    </recommendedName>
</protein>
<feature type="region of interest" description="Disordered" evidence="1">
    <location>
        <begin position="83"/>
        <end position="111"/>
    </location>
</feature>
<reference evidence="2" key="2">
    <citation type="submission" date="2020-09" db="EMBL/GenBank/DDBJ databases">
        <authorList>
            <person name="Sun Q."/>
            <person name="Zhou Y."/>
        </authorList>
    </citation>
    <scope>NUCLEOTIDE SEQUENCE</scope>
    <source>
        <strain evidence="2">CGMCC 1.12919</strain>
    </source>
</reference>
<evidence type="ECO:0000313" key="3">
    <source>
        <dbReference type="Proteomes" id="UP000637002"/>
    </source>
</evidence>
<dbReference type="AlphaFoldDB" id="A0A916XJN2"/>
<dbReference type="CDD" id="cd06464">
    <property type="entry name" value="ACD_sHsps-like"/>
    <property type="match status" value="1"/>
</dbReference>
<organism evidence="2 3">
    <name type="scientific">Chelatococcus reniformis</name>
    <dbReference type="NCBI Taxonomy" id="1494448"/>
    <lineage>
        <taxon>Bacteria</taxon>
        <taxon>Pseudomonadati</taxon>
        <taxon>Pseudomonadota</taxon>
        <taxon>Alphaproteobacteria</taxon>
        <taxon>Hyphomicrobiales</taxon>
        <taxon>Chelatococcaceae</taxon>
        <taxon>Chelatococcus</taxon>
    </lineage>
</organism>
<reference evidence="2" key="1">
    <citation type="journal article" date="2014" name="Int. J. Syst. Evol. Microbiol.">
        <title>Complete genome sequence of Corynebacterium casei LMG S-19264T (=DSM 44701T), isolated from a smear-ripened cheese.</title>
        <authorList>
            <consortium name="US DOE Joint Genome Institute (JGI-PGF)"/>
            <person name="Walter F."/>
            <person name="Albersmeier A."/>
            <person name="Kalinowski J."/>
            <person name="Ruckert C."/>
        </authorList>
    </citation>
    <scope>NUCLEOTIDE SEQUENCE</scope>
    <source>
        <strain evidence="2">CGMCC 1.12919</strain>
    </source>
</reference>
<sequence>MQRTDHVNWMLSAALLTVARAERMQQHFLKLLPREGAREPCWEPPVDVLETETEILILIALPGVAPDDVEAVIDGDALVVRPRAAGGTARSADPPLGAPTGLFRATPRAAA</sequence>
<evidence type="ECO:0000256" key="1">
    <source>
        <dbReference type="SAM" id="MobiDB-lite"/>
    </source>
</evidence>
<dbReference type="Proteomes" id="UP000637002">
    <property type="component" value="Unassembled WGS sequence"/>
</dbReference>
<dbReference type="Gene3D" id="2.60.40.790">
    <property type="match status" value="1"/>
</dbReference>
<name>A0A916XJN2_9HYPH</name>
<gene>
    <name evidence="2" type="ORF">GCM10010994_38260</name>
</gene>
<dbReference type="InterPro" id="IPR008978">
    <property type="entry name" value="HSP20-like_chaperone"/>
</dbReference>
<evidence type="ECO:0000313" key="2">
    <source>
        <dbReference type="EMBL" id="GGC76255.1"/>
    </source>
</evidence>
<accession>A0A916XJN2</accession>
<dbReference type="EMBL" id="BMGG01000007">
    <property type="protein sequence ID" value="GGC76255.1"/>
    <property type="molecule type" value="Genomic_DNA"/>
</dbReference>
<comment type="caution">
    <text evidence="2">The sequence shown here is derived from an EMBL/GenBank/DDBJ whole genome shotgun (WGS) entry which is preliminary data.</text>
</comment>
<proteinExistence type="predicted"/>